<reference evidence="1 2" key="1">
    <citation type="submission" date="2021-06" db="EMBL/GenBank/DDBJ databases">
        <title>Caerostris extrusa draft genome.</title>
        <authorList>
            <person name="Kono N."/>
            <person name="Arakawa K."/>
        </authorList>
    </citation>
    <scope>NUCLEOTIDE SEQUENCE [LARGE SCALE GENOMIC DNA]</scope>
</reference>
<proteinExistence type="predicted"/>
<accession>A0AAV4YBZ1</accession>
<evidence type="ECO:0000313" key="1">
    <source>
        <dbReference type="EMBL" id="GIZ04828.1"/>
    </source>
</evidence>
<keyword evidence="2" id="KW-1185">Reference proteome</keyword>
<sequence length="145" mass="17209">MHKDKKIEENISYECAKRRKRKQPFWKFELKFAFRLEPTICYCGSREGKGFFNQSKSRFIVFGGDFHHCRKEEKEDRRKRKKKISPELQSKEIEDVINGIESDEDLGDHGGIGSLGVCFFFLIPFDLFRPCRKKKCETNLKKYAT</sequence>
<name>A0AAV4YBZ1_CAEEX</name>
<gene>
    <name evidence="1" type="ORF">CEXT_292761</name>
</gene>
<organism evidence="1 2">
    <name type="scientific">Caerostris extrusa</name>
    <name type="common">Bark spider</name>
    <name type="synonym">Caerostris bankana</name>
    <dbReference type="NCBI Taxonomy" id="172846"/>
    <lineage>
        <taxon>Eukaryota</taxon>
        <taxon>Metazoa</taxon>
        <taxon>Ecdysozoa</taxon>
        <taxon>Arthropoda</taxon>
        <taxon>Chelicerata</taxon>
        <taxon>Arachnida</taxon>
        <taxon>Araneae</taxon>
        <taxon>Araneomorphae</taxon>
        <taxon>Entelegynae</taxon>
        <taxon>Araneoidea</taxon>
        <taxon>Araneidae</taxon>
        <taxon>Caerostris</taxon>
    </lineage>
</organism>
<dbReference type="EMBL" id="BPLR01019150">
    <property type="protein sequence ID" value="GIZ04828.1"/>
    <property type="molecule type" value="Genomic_DNA"/>
</dbReference>
<evidence type="ECO:0000313" key="2">
    <source>
        <dbReference type="Proteomes" id="UP001054945"/>
    </source>
</evidence>
<comment type="caution">
    <text evidence="1">The sequence shown here is derived from an EMBL/GenBank/DDBJ whole genome shotgun (WGS) entry which is preliminary data.</text>
</comment>
<dbReference type="Proteomes" id="UP001054945">
    <property type="component" value="Unassembled WGS sequence"/>
</dbReference>
<protein>
    <submittedName>
        <fullName evidence="1">Uncharacterized protein</fullName>
    </submittedName>
</protein>
<dbReference type="AlphaFoldDB" id="A0AAV4YBZ1"/>